<sequence>MANAFIVYKILSRSMRGKRRRNHLFAFFKLKAYCQPFMESMNDRRKSNNNAISLLEGYHAIFFISQCKRSVRTKYGQIYRPISPQSHLLSNGEHKHILLYQLISRM</sequence>
<keyword evidence="2" id="KW-1185">Reference proteome</keyword>
<protein>
    <submittedName>
        <fullName evidence="1">Uncharacterized protein</fullName>
    </submittedName>
</protein>
<gene>
    <name evidence="1" type="ORF">KFK09_023767</name>
</gene>
<dbReference type="AlphaFoldDB" id="A0A8T3AAP5"/>
<accession>A0A8T3AAP5</accession>
<evidence type="ECO:0000313" key="2">
    <source>
        <dbReference type="Proteomes" id="UP000829196"/>
    </source>
</evidence>
<dbReference type="EMBL" id="JAGYWB010000017">
    <property type="protein sequence ID" value="KAI0493646.1"/>
    <property type="molecule type" value="Genomic_DNA"/>
</dbReference>
<organism evidence="1 2">
    <name type="scientific">Dendrobium nobile</name>
    <name type="common">Orchid</name>
    <dbReference type="NCBI Taxonomy" id="94219"/>
    <lineage>
        <taxon>Eukaryota</taxon>
        <taxon>Viridiplantae</taxon>
        <taxon>Streptophyta</taxon>
        <taxon>Embryophyta</taxon>
        <taxon>Tracheophyta</taxon>
        <taxon>Spermatophyta</taxon>
        <taxon>Magnoliopsida</taxon>
        <taxon>Liliopsida</taxon>
        <taxon>Asparagales</taxon>
        <taxon>Orchidaceae</taxon>
        <taxon>Epidendroideae</taxon>
        <taxon>Malaxideae</taxon>
        <taxon>Dendrobiinae</taxon>
        <taxon>Dendrobium</taxon>
    </lineage>
</organism>
<name>A0A8T3AAP5_DENNO</name>
<proteinExistence type="predicted"/>
<evidence type="ECO:0000313" key="1">
    <source>
        <dbReference type="EMBL" id="KAI0493646.1"/>
    </source>
</evidence>
<dbReference type="SMR" id="A0A8T3AAP5"/>
<reference evidence="1" key="1">
    <citation type="journal article" date="2022" name="Front. Genet.">
        <title>Chromosome-Scale Assembly of the Dendrobium nobile Genome Provides Insights Into the Molecular Mechanism of the Biosynthesis of the Medicinal Active Ingredient of Dendrobium.</title>
        <authorList>
            <person name="Xu Q."/>
            <person name="Niu S.-C."/>
            <person name="Li K.-L."/>
            <person name="Zheng P.-J."/>
            <person name="Zhang X.-J."/>
            <person name="Jia Y."/>
            <person name="Liu Y."/>
            <person name="Niu Y.-X."/>
            <person name="Yu L.-H."/>
            <person name="Chen D.-F."/>
            <person name="Zhang G.-Q."/>
        </authorList>
    </citation>
    <scope>NUCLEOTIDE SEQUENCE</scope>
    <source>
        <tissue evidence="1">Leaf</tissue>
    </source>
</reference>
<dbReference type="Proteomes" id="UP000829196">
    <property type="component" value="Unassembled WGS sequence"/>
</dbReference>
<comment type="caution">
    <text evidence="1">The sequence shown here is derived from an EMBL/GenBank/DDBJ whole genome shotgun (WGS) entry which is preliminary data.</text>
</comment>